<dbReference type="Proteomes" id="UP000271162">
    <property type="component" value="Unassembled WGS sequence"/>
</dbReference>
<gene>
    <name evidence="1" type="ORF">NBR_LOCUS14329</name>
</gene>
<evidence type="ECO:0000313" key="3">
    <source>
        <dbReference type="WBParaSite" id="NBR_0001432801-mRNA-1"/>
    </source>
</evidence>
<sequence length="98" mass="11134">MCNALKWAGQYFKQIKGLAMRQRLAPALAVGREPEDVSLEELRAAMEKHYQPRSWYWPKELQQAANGCSFEKVKENRDAMVTMVFIGGPASVERGNDC</sequence>
<evidence type="ECO:0000313" key="1">
    <source>
        <dbReference type="EMBL" id="VDL77918.1"/>
    </source>
</evidence>
<dbReference type="EMBL" id="UYSL01021319">
    <property type="protein sequence ID" value="VDL77918.1"/>
    <property type="molecule type" value="Genomic_DNA"/>
</dbReference>
<organism evidence="3">
    <name type="scientific">Nippostrongylus brasiliensis</name>
    <name type="common">Rat hookworm</name>
    <dbReference type="NCBI Taxonomy" id="27835"/>
    <lineage>
        <taxon>Eukaryota</taxon>
        <taxon>Metazoa</taxon>
        <taxon>Ecdysozoa</taxon>
        <taxon>Nematoda</taxon>
        <taxon>Chromadorea</taxon>
        <taxon>Rhabditida</taxon>
        <taxon>Rhabditina</taxon>
        <taxon>Rhabditomorpha</taxon>
        <taxon>Strongyloidea</taxon>
        <taxon>Heligmosomidae</taxon>
        <taxon>Nippostrongylus</taxon>
    </lineage>
</organism>
<accession>A0A0N4YCP5</accession>
<reference evidence="3" key="1">
    <citation type="submission" date="2017-02" db="UniProtKB">
        <authorList>
            <consortium name="WormBaseParasite"/>
        </authorList>
    </citation>
    <scope>IDENTIFICATION</scope>
</reference>
<dbReference type="WBParaSite" id="NBR_0001432801-mRNA-1">
    <property type="protein sequence ID" value="NBR_0001432801-mRNA-1"/>
    <property type="gene ID" value="NBR_0001432801"/>
</dbReference>
<dbReference type="AlphaFoldDB" id="A0A0N4YCP5"/>
<name>A0A0N4YCP5_NIPBR</name>
<keyword evidence="2" id="KW-1185">Reference proteome</keyword>
<protein>
    <submittedName>
        <fullName evidence="3">DNA-directed RNA polymerase</fullName>
    </submittedName>
</protein>
<evidence type="ECO:0000313" key="2">
    <source>
        <dbReference type="Proteomes" id="UP000271162"/>
    </source>
</evidence>
<proteinExistence type="predicted"/>
<reference evidence="1 2" key="2">
    <citation type="submission" date="2018-11" db="EMBL/GenBank/DDBJ databases">
        <authorList>
            <consortium name="Pathogen Informatics"/>
        </authorList>
    </citation>
    <scope>NUCLEOTIDE SEQUENCE [LARGE SCALE GENOMIC DNA]</scope>
</reference>